<dbReference type="EC" id="3.2.1.196" evidence="6"/>
<keyword evidence="2 6" id="KW-0378">Hydrolase</keyword>
<dbReference type="InterPro" id="IPR044505">
    <property type="entry name" value="GlgX_Isoamylase_N_E_set"/>
</dbReference>
<evidence type="ECO:0000313" key="7">
    <source>
        <dbReference type="Proteomes" id="UP001596516"/>
    </source>
</evidence>
<name>A0ABW2UJX5_9RHOB</name>
<dbReference type="InterPro" id="IPR017853">
    <property type="entry name" value="GH"/>
</dbReference>
<dbReference type="PANTHER" id="PTHR43002">
    <property type="entry name" value="GLYCOGEN DEBRANCHING ENZYME"/>
    <property type="match status" value="1"/>
</dbReference>
<keyword evidence="3 6" id="KW-0326">Glycosidase</keyword>
<organism evidence="6 7">
    <name type="scientific">Plastorhodobacter daqingensis</name>
    <dbReference type="NCBI Taxonomy" id="1387281"/>
    <lineage>
        <taxon>Bacteria</taxon>
        <taxon>Pseudomonadati</taxon>
        <taxon>Pseudomonadota</taxon>
        <taxon>Alphaproteobacteria</taxon>
        <taxon>Rhodobacterales</taxon>
        <taxon>Paracoccaceae</taxon>
        <taxon>Plastorhodobacter</taxon>
    </lineage>
</organism>
<accession>A0ABW2UJX5</accession>
<dbReference type="InterPro" id="IPR013783">
    <property type="entry name" value="Ig-like_fold"/>
</dbReference>
<comment type="caution">
    <text evidence="6">The sequence shown here is derived from an EMBL/GenBank/DDBJ whole genome shotgun (WGS) entry which is preliminary data.</text>
</comment>
<dbReference type="Gene3D" id="3.20.20.80">
    <property type="entry name" value="Glycosidases"/>
    <property type="match status" value="1"/>
</dbReference>
<dbReference type="SMART" id="SM00642">
    <property type="entry name" value="Aamy"/>
    <property type="match status" value="1"/>
</dbReference>
<dbReference type="Gene3D" id="2.60.40.1180">
    <property type="entry name" value="Golgi alpha-mannosidase II"/>
    <property type="match status" value="1"/>
</dbReference>
<evidence type="ECO:0000313" key="6">
    <source>
        <dbReference type="EMBL" id="MFC7703578.1"/>
    </source>
</evidence>
<dbReference type="EMBL" id="JBHTFQ010000002">
    <property type="protein sequence ID" value="MFC7703578.1"/>
    <property type="molecule type" value="Genomic_DNA"/>
</dbReference>
<evidence type="ECO:0000259" key="5">
    <source>
        <dbReference type="SMART" id="SM00642"/>
    </source>
</evidence>
<dbReference type="RefSeq" id="WP_377400128.1">
    <property type="nucleotide sequence ID" value="NZ_JBHTFQ010000002.1"/>
</dbReference>
<keyword evidence="7" id="KW-1185">Reference proteome</keyword>
<feature type="region of interest" description="Disordered" evidence="4">
    <location>
        <begin position="471"/>
        <end position="500"/>
    </location>
</feature>
<dbReference type="CDD" id="cd11326">
    <property type="entry name" value="AmyAc_Glg_debranch"/>
    <property type="match status" value="1"/>
</dbReference>
<dbReference type="InterPro" id="IPR006047">
    <property type="entry name" value="GH13_cat_dom"/>
</dbReference>
<evidence type="ECO:0000256" key="1">
    <source>
        <dbReference type="ARBA" id="ARBA00008061"/>
    </source>
</evidence>
<dbReference type="Gene3D" id="2.60.40.10">
    <property type="entry name" value="Immunoglobulins"/>
    <property type="match status" value="1"/>
</dbReference>
<evidence type="ECO:0000256" key="4">
    <source>
        <dbReference type="SAM" id="MobiDB-lite"/>
    </source>
</evidence>
<dbReference type="InterPro" id="IPR013780">
    <property type="entry name" value="Glyco_hydro_b"/>
</dbReference>
<dbReference type="Proteomes" id="UP001596516">
    <property type="component" value="Unassembled WGS sequence"/>
</dbReference>
<dbReference type="NCBIfam" id="TIGR02100">
    <property type="entry name" value="glgX_debranch"/>
    <property type="match status" value="1"/>
</dbReference>
<dbReference type="SUPFAM" id="SSF81296">
    <property type="entry name" value="E set domains"/>
    <property type="match status" value="1"/>
</dbReference>
<dbReference type="SUPFAM" id="SSF51445">
    <property type="entry name" value="(Trans)glycosidases"/>
    <property type="match status" value="1"/>
</dbReference>
<dbReference type="CDD" id="cd02856">
    <property type="entry name" value="E_set_GDE_Isoamylase_N"/>
    <property type="match status" value="1"/>
</dbReference>
<feature type="domain" description="Glycosyl hydrolase family 13 catalytic" evidence="5">
    <location>
        <begin position="172"/>
        <end position="575"/>
    </location>
</feature>
<evidence type="ECO:0000256" key="2">
    <source>
        <dbReference type="ARBA" id="ARBA00022801"/>
    </source>
</evidence>
<evidence type="ECO:0000256" key="3">
    <source>
        <dbReference type="ARBA" id="ARBA00023295"/>
    </source>
</evidence>
<dbReference type="Pfam" id="PF02922">
    <property type="entry name" value="CBM_48"/>
    <property type="match status" value="1"/>
</dbReference>
<dbReference type="InterPro" id="IPR014756">
    <property type="entry name" value="Ig_E-set"/>
</dbReference>
<dbReference type="InterPro" id="IPR004193">
    <property type="entry name" value="Glyco_hydro_13_N"/>
</dbReference>
<dbReference type="GO" id="GO:0120549">
    <property type="term" value="F:limit dextrin alpha-1,6-maltotetraose-hydrolase activity"/>
    <property type="evidence" value="ECO:0007669"/>
    <property type="project" value="UniProtKB-EC"/>
</dbReference>
<gene>
    <name evidence="6" type="primary">glgX</name>
    <name evidence="6" type="ORF">ACFQXB_05150</name>
</gene>
<dbReference type="SUPFAM" id="SSF51011">
    <property type="entry name" value="Glycosyl hydrolase domain"/>
    <property type="match status" value="1"/>
</dbReference>
<sequence>MSKFEFTVLEGSPATLGATWDGSGTNFAIFSAHATKVELCLFDSRGRRETARIPLPEYTDEVWHGYLPEVRPGQLYGYRVHGPYDPANGHRFNPNKLVIDPYALELQGDIRWHDAVFGYRIGHSRDDLSFDRRDSAFVMPKCVVVDPAVTWGPDIRPNIPWAETIIYEAHVKGMTARHPDLPDNLRGNFGGLADPKVIDHLVKLGVTAIELMPTQAFFDDRYLIEKGLTNYWGYNTVGFFAPATRYISPGANVHEFKLMVRRLHEAGIEVILDVVYNHTAEGNQMGPTLSFRGIDNASYYILADDPRYYFDTTGCGNTVDLTHPRVLQMVMDSLRYWVEACHVDGFRFDLASSLGRDRDQFSPSATFLDAVRQDPVLSKVKMIAEPWDTGANGYQVGNFPPGWAEWNDQYRDTVRSYWKGDAAVLPALASRLMGTAERFDRRGRRPWASVNFVTAHDGFTLMDTVSYNDKHNDANKEDNRDGHSDNRSWNCGVEGPTDDPAVRDLRDQMRRAMMGTLLLSQGTPMILMGDEVGRTQGGNNNAYCQDNEMNWLKLDELDPRDAAFCEFLRGLIAMRRTRPLLSQPDFLHKGNKRGVDVCWLRPDGKEMSEEDWHNPEARTLGMLLRNKTASLLALFNSHYESVSFHLPQETHSAHWVRIADSHTGELHLRRAPAERHRRLDVPARGLIVLEDSAE</sequence>
<feature type="compositionally biased region" description="Basic and acidic residues" evidence="4">
    <location>
        <begin position="471"/>
        <end position="486"/>
    </location>
</feature>
<protein>
    <submittedName>
        <fullName evidence="6">Glycogen debranching protein GlgX</fullName>
        <ecNumber evidence="6">3.2.1.196</ecNumber>
    </submittedName>
</protein>
<proteinExistence type="inferred from homology"/>
<dbReference type="InterPro" id="IPR011837">
    <property type="entry name" value="Glycogen_debranch_GlgX"/>
</dbReference>
<reference evidence="7" key="1">
    <citation type="journal article" date="2019" name="Int. J. Syst. Evol. Microbiol.">
        <title>The Global Catalogue of Microorganisms (GCM) 10K type strain sequencing project: providing services to taxonomists for standard genome sequencing and annotation.</title>
        <authorList>
            <consortium name="The Broad Institute Genomics Platform"/>
            <consortium name="The Broad Institute Genome Sequencing Center for Infectious Disease"/>
            <person name="Wu L."/>
            <person name="Ma J."/>
        </authorList>
    </citation>
    <scope>NUCLEOTIDE SEQUENCE [LARGE SCALE GENOMIC DNA]</scope>
    <source>
        <strain evidence="7">CGMCC 1.12750</strain>
    </source>
</reference>
<comment type="similarity">
    <text evidence="1">Belongs to the glycosyl hydrolase 13 family.</text>
</comment>